<accession>A0ABN8NHY4</accession>
<evidence type="ECO:0008006" key="3">
    <source>
        <dbReference type="Google" id="ProtNLM"/>
    </source>
</evidence>
<dbReference type="Proteomes" id="UP001159405">
    <property type="component" value="Unassembled WGS sequence"/>
</dbReference>
<name>A0ABN8NHY4_9CNID</name>
<organism evidence="1 2">
    <name type="scientific">Porites lobata</name>
    <dbReference type="NCBI Taxonomy" id="104759"/>
    <lineage>
        <taxon>Eukaryota</taxon>
        <taxon>Metazoa</taxon>
        <taxon>Cnidaria</taxon>
        <taxon>Anthozoa</taxon>
        <taxon>Hexacorallia</taxon>
        <taxon>Scleractinia</taxon>
        <taxon>Fungiina</taxon>
        <taxon>Poritidae</taxon>
        <taxon>Porites</taxon>
    </lineage>
</organism>
<comment type="caution">
    <text evidence="1">The sequence shown here is derived from an EMBL/GenBank/DDBJ whole genome shotgun (WGS) entry which is preliminary data.</text>
</comment>
<sequence>CNKLVAVYPLSVSSRGRDITHNANRPARLRGVYPVSGPDGQPGTAYRFKGRRNSFIEFPNRGSLDTKYSITLLVWIKPGGKPGPIANYHPNGMGVQFWLETPNKLMARFTRRGKRGGRRRRYTVAVRSRRIRLNRWQFVGCSYDHKSGIARLWINNYRVTQKRIGRIRLATNYPIRMG</sequence>
<proteinExistence type="predicted"/>
<evidence type="ECO:0000313" key="1">
    <source>
        <dbReference type="EMBL" id="CAH3108415.1"/>
    </source>
</evidence>
<dbReference type="SUPFAM" id="SSF49899">
    <property type="entry name" value="Concanavalin A-like lectins/glucanases"/>
    <property type="match status" value="1"/>
</dbReference>
<dbReference type="EMBL" id="CALNXK010000021">
    <property type="protein sequence ID" value="CAH3108415.1"/>
    <property type="molecule type" value="Genomic_DNA"/>
</dbReference>
<dbReference type="PANTHER" id="PTHR47635">
    <property type="entry name" value="CUB DOMAIN-CONTAINING PROTEIN"/>
    <property type="match status" value="1"/>
</dbReference>
<dbReference type="Gene3D" id="2.60.120.200">
    <property type="match status" value="1"/>
</dbReference>
<keyword evidence="2" id="KW-1185">Reference proteome</keyword>
<gene>
    <name evidence="1" type="ORF">PLOB_00017638</name>
</gene>
<protein>
    <recommendedName>
        <fullName evidence="3">LamG domain-containing protein</fullName>
    </recommendedName>
</protein>
<dbReference type="PANTHER" id="PTHR47635:SF2">
    <property type="entry name" value="LAMG-LIKE JELLYROLL FOLD DOMAIN-CONTAINING PROTEIN"/>
    <property type="match status" value="1"/>
</dbReference>
<dbReference type="InterPro" id="IPR013320">
    <property type="entry name" value="ConA-like_dom_sf"/>
</dbReference>
<dbReference type="Pfam" id="PF13385">
    <property type="entry name" value="Laminin_G_3"/>
    <property type="match status" value="1"/>
</dbReference>
<evidence type="ECO:0000313" key="2">
    <source>
        <dbReference type="Proteomes" id="UP001159405"/>
    </source>
</evidence>
<reference evidence="1 2" key="1">
    <citation type="submission" date="2022-05" db="EMBL/GenBank/DDBJ databases">
        <authorList>
            <consortium name="Genoscope - CEA"/>
            <person name="William W."/>
        </authorList>
    </citation>
    <scope>NUCLEOTIDE SEQUENCE [LARGE SCALE GENOMIC DNA]</scope>
</reference>
<feature type="non-terminal residue" evidence="1">
    <location>
        <position position="1"/>
    </location>
</feature>
<feature type="non-terminal residue" evidence="1">
    <location>
        <position position="178"/>
    </location>
</feature>